<dbReference type="RefSeq" id="WP_142703862.1">
    <property type="nucleotide sequence ID" value="NZ_VIRS01000004.1"/>
</dbReference>
<organism evidence="1 2">
    <name type="scientific">Cryptosporangium phraense</name>
    <dbReference type="NCBI Taxonomy" id="2593070"/>
    <lineage>
        <taxon>Bacteria</taxon>
        <taxon>Bacillati</taxon>
        <taxon>Actinomycetota</taxon>
        <taxon>Actinomycetes</taxon>
        <taxon>Cryptosporangiales</taxon>
        <taxon>Cryptosporangiaceae</taxon>
        <taxon>Cryptosporangium</taxon>
    </lineage>
</organism>
<name>A0A545AWF4_9ACTN</name>
<dbReference type="Proteomes" id="UP000317982">
    <property type="component" value="Unassembled WGS sequence"/>
</dbReference>
<keyword evidence="2" id="KW-1185">Reference proteome</keyword>
<proteinExistence type="predicted"/>
<gene>
    <name evidence="1" type="ORF">FL583_07995</name>
</gene>
<dbReference type="AlphaFoldDB" id="A0A545AWF4"/>
<evidence type="ECO:0000313" key="2">
    <source>
        <dbReference type="Proteomes" id="UP000317982"/>
    </source>
</evidence>
<accession>A0A545AWF4</accession>
<reference evidence="1 2" key="1">
    <citation type="submission" date="2019-07" db="EMBL/GenBank/DDBJ databases">
        <title>Cryptosporangium phraense sp. nov., isolated from plant litter.</title>
        <authorList>
            <person name="Suriyachadkun C."/>
        </authorList>
    </citation>
    <scope>NUCLEOTIDE SEQUENCE [LARGE SCALE GENOMIC DNA]</scope>
    <source>
        <strain evidence="1 2">A-T 5661</strain>
    </source>
</reference>
<dbReference type="InParanoid" id="A0A545AWF4"/>
<evidence type="ECO:0000313" key="1">
    <source>
        <dbReference type="EMBL" id="TQS45656.1"/>
    </source>
</evidence>
<dbReference type="OrthoDB" id="5187921at2"/>
<protein>
    <submittedName>
        <fullName evidence="1">Uncharacterized protein</fullName>
    </submittedName>
</protein>
<dbReference type="EMBL" id="VIRS01000004">
    <property type="protein sequence ID" value="TQS45656.1"/>
    <property type="molecule type" value="Genomic_DNA"/>
</dbReference>
<comment type="caution">
    <text evidence="1">The sequence shown here is derived from an EMBL/GenBank/DDBJ whole genome shotgun (WGS) entry which is preliminary data.</text>
</comment>
<sequence length="106" mass="11638">MFPPDLAGYRPHRTIEDIDLCGDGRAVPGLVARFYRRHSGDRVASVGHYTYDGRDALLAWGYVGEPDCAFHAVGLPDRGWDAPRPGCPRAELVLAADGRVVGMFLR</sequence>